<accession>A0A0P1MEK3</accession>
<evidence type="ECO:0000256" key="7">
    <source>
        <dbReference type="ARBA" id="ARBA00023004"/>
    </source>
</evidence>
<dbReference type="CDD" id="cd03375">
    <property type="entry name" value="TPP_OGFOR"/>
    <property type="match status" value="1"/>
</dbReference>
<proteinExistence type="predicted"/>
<evidence type="ECO:0000259" key="10">
    <source>
        <dbReference type="Pfam" id="PF02775"/>
    </source>
</evidence>
<dbReference type="InterPro" id="IPR032686">
    <property type="entry name" value="PFO_beta_C"/>
</dbReference>
<evidence type="ECO:0000259" key="11">
    <source>
        <dbReference type="Pfam" id="PF12367"/>
    </source>
</evidence>
<accession>A0A0P1L764</accession>
<dbReference type="EMBL" id="FAOP01000006">
    <property type="protein sequence ID" value="CUU07048.1"/>
    <property type="molecule type" value="Genomic_DNA"/>
</dbReference>
<evidence type="ECO:0000256" key="6">
    <source>
        <dbReference type="ARBA" id="ARBA00023002"/>
    </source>
</evidence>
<dbReference type="GO" id="GO:0051536">
    <property type="term" value="F:iron-sulfur cluster binding"/>
    <property type="evidence" value="ECO:0007669"/>
    <property type="project" value="UniProtKB-KW"/>
</dbReference>
<reference evidence="12 15" key="2">
    <citation type="submission" date="2015-11" db="EMBL/GenBank/DDBJ databases">
        <authorList>
            <person name="Varghese N."/>
        </authorList>
    </citation>
    <scope>NUCLEOTIDE SEQUENCE [LARGE SCALE GENOMIC DNA]</scope>
    <source>
        <strain evidence="12 15">JGI-8</strain>
    </source>
</reference>
<evidence type="ECO:0000256" key="5">
    <source>
        <dbReference type="ARBA" id="ARBA00022842"/>
    </source>
</evidence>
<evidence type="ECO:0000256" key="4">
    <source>
        <dbReference type="ARBA" id="ARBA00022723"/>
    </source>
</evidence>
<reference evidence="13 14" key="1">
    <citation type="submission" date="2015-11" db="EMBL/GenBank/DDBJ databases">
        <authorList>
            <person name="Zhang Y."/>
            <person name="Guo Z."/>
        </authorList>
    </citation>
    <scope>NUCLEOTIDE SEQUENCE [LARGE SCALE GENOMIC DNA]</scope>
    <source>
        <strain evidence="13">JGI-4</strain>
    </source>
</reference>
<keyword evidence="5" id="KW-0460">Magnesium</keyword>
<evidence type="ECO:0000313" key="14">
    <source>
        <dbReference type="Proteomes" id="UP000182011"/>
    </source>
</evidence>
<dbReference type="SUPFAM" id="SSF52518">
    <property type="entry name" value="Thiamin diphosphate-binding fold (THDP-binding)"/>
    <property type="match status" value="1"/>
</dbReference>
<keyword evidence="6" id="KW-0560">Oxidoreductase</keyword>
<evidence type="ECO:0000256" key="8">
    <source>
        <dbReference type="ARBA" id="ARBA00023014"/>
    </source>
</evidence>
<accession>A0A0P1NU51</accession>
<dbReference type="NCBIfam" id="TIGR02177">
    <property type="entry name" value="PorB_KorB"/>
    <property type="match status" value="1"/>
</dbReference>
<comment type="cofactor">
    <cofactor evidence="1">
        <name>Mg(2+)</name>
        <dbReference type="ChEBI" id="CHEBI:18420"/>
    </cofactor>
</comment>
<dbReference type="GO" id="GO:0046872">
    <property type="term" value="F:metal ion binding"/>
    <property type="evidence" value="ECO:0007669"/>
    <property type="project" value="UniProtKB-KW"/>
</dbReference>
<dbReference type="AlphaFoldDB" id="A0A0P1NU51"/>
<protein>
    <submittedName>
        <fullName evidence="13">2-oxoglutarate ferredoxin oxidoreductase subunit beta</fullName>
    </submittedName>
</protein>
<dbReference type="Proteomes" id="UP000182200">
    <property type="component" value="Unassembled WGS sequence"/>
</dbReference>
<dbReference type="GO" id="GO:0016625">
    <property type="term" value="F:oxidoreductase activity, acting on the aldehyde or oxo group of donors, iron-sulfur protein as acceptor"/>
    <property type="evidence" value="ECO:0007669"/>
    <property type="project" value="UniProtKB-ARBA"/>
</dbReference>
<dbReference type="Pfam" id="PF12367">
    <property type="entry name" value="PFO_beta_C"/>
    <property type="match status" value="1"/>
</dbReference>
<accession>A0A0P1MJA2</accession>
<dbReference type="GO" id="GO:0044281">
    <property type="term" value="P:small molecule metabolic process"/>
    <property type="evidence" value="ECO:0007669"/>
    <property type="project" value="UniProtKB-ARBA"/>
</dbReference>
<gene>
    <name evidence="13" type="ORF">JGI4_01690</name>
    <name evidence="12" type="ORF">JGI8_00430</name>
</gene>
<dbReference type="STRING" id="1633631.GCA_001442925_01685"/>
<keyword evidence="8" id="KW-0411">Iron-sulfur</keyword>
<dbReference type="GO" id="GO:0030976">
    <property type="term" value="F:thiamine pyrophosphate binding"/>
    <property type="evidence" value="ECO:0007669"/>
    <property type="project" value="InterPro"/>
</dbReference>
<dbReference type="Proteomes" id="UP000182011">
    <property type="component" value="Unassembled WGS sequence"/>
</dbReference>
<accession>A0A0S4N899</accession>
<dbReference type="PANTHER" id="PTHR48084:SF4">
    <property type="entry name" value="2-OXOGLUTARATE OXIDOREDUCTASE SUBUNIT KORB"/>
    <property type="match status" value="1"/>
</dbReference>
<dbReference type="PANTHER" id="PTHR48084">
    <property type="entry name" value="2-OXOGLUTARATE OXIDOREDUCTASE SUBUNIT KORB-RELATED"/>
    <property type="match status" value="1"/>
</dbReference>
<comment type="cofactor">
    <cofactor evidence="3">
        <name>[4Fe-4S] cluster</name>
        <dbReference type="ChEBI" id="CHEBI:49883"/>
    </cofactor>
</comment>
<dbReference type="EMBL" id="CZVI01000003">
    <property type="protein sequence ID" value="CUS80576.1"/>
    <property type="molecule type" value="Genomic_DNA"/>
</dbReference>
<organism evidence="13 14">
    <name type="scientific">Candidatus Kryptonium thompsonii</name>
    <dbReference type="NCBI Taxonomy" id="1633631"/>
    <lineage>
        <taxon>Bacteria</taxon>
        <taxon>Pseudomonadati</taxon>
        <taxon>Candidatus Kryptoniota</taxon>
        <taxon>Candidatus Kryptonium</taxon>
    </lineage>
</organism>
<keyword evidence="7" id="KW-0408">Iron</keyword>
<dbReference type="GO" id="GO:0045333">
    <property type="term" value="P:cellular respiration"/>
    <property type="evidence" value="ECO:0007669"/>
    <property type="project" value="UniProtKB-ARBA"/>
</dbReference>
<evidence type="ECO:0000256" key="9">
    <source>
        <dbReference type="ARBA" id="ARBA00023052"/>
    </source>
</evidence>
<evidence type="ECO:0000256" key="2">
    <source>
        <dbReference type="ARBA" id="ARBA00001964"/>
    </source>
</evidence>
<dbReference type="InterPro" id="IPR011766">
    <property type="entry name" value="TPP_enzyme_TPP-bd"/>
</dbReference>
<comment type="cofactor">
    <cofactor evidence="2">
        <name>thiamine diphosphate</name>
        <dbReference type="ChEBI" id="CHEBI:58937"/>
    </cofactor>
</comment>
<accession>A0A0P1P2H1</accession>
<accession>A0A0P1MMD3</accession>
<evidence type="ECO:0000313" key="13">
    <source>
        <dbReference type="EMBL" id="CUU07048.1"/>
    </source>
</evidence>
<evidence type="ECO:0000313" key="15">
    <source>
        <dbReference type="Proteomes" id="UP000182200"/>
    </source>
</evidence>
<dbReference type="InterPro" id="IPR029061">
    <property type="entry name" value="THDP-binding"/>
</dbReference>
<dbReference type="InterPro" id="IPR011896">
    <property type="entry name" value="OFOB"/>
</dbReference>
<evidence type="ECO:0000256" key="3">
    <source>
        <dbReference type="ARBA" id="ARBA00001966"/>
    </source>
</evidence>
<feature type="domain" description="Thiamine pyrophosphate enzyme TPP-binding" evidence="10">
    <location>
        <begin position="56"/>
        <end position="203"/>
    </location>
</feature>
<keyword evidence="4" id="KW-0479">Metal-binding</keyword>
<keyword evidence="15" id="KW-1185">Reference proteome</keyword>
<dbReference type="InterPro" id="IPR051457">
    <property type="entry name" value="2-oxoacid:Fd_oxidoreductase"/>
</dbReference>
<accession>A0A0P1LF04</accession>
<evidence type="ECO:0000256" key="1">
    <source>
        <dbReference type="ARBA" id="ARBA00001946"/>
    </source>
</evidence>
<keyword evidence="9" id="KW-0786">Thiamine pyrophosphate</keyword>
<dbReference type="Pfam" id="PF02775">
    <property type="entry name" value="TPP_enzyme_C"/>
    <property type="match status" value="1"/>
</dbReference>
<feature type="domain" description="Pyruvate ferredoxin oxidoreductase beta subunit C-terminal" evidence="11">
    <location>
        <begin position="207"/>
        <end position="268"/>
    </location>
</feature>
<accession>A0A0N7MTU5</accession>
<dbReference type="RefSeq" id="WP_234697935.1">
    <property type="nucleotide sequence ID" value="NZ_CZVI01000003.1"/>
</dbReference>
<evidence type="ECO:0000313" key="12">
    <source>
        <dbReference type="EMBL" id="CUS80576.1"/>
    </source>
</evidence>
<sequence length="293" mass="32418">MSEVMEKIKQAKVEYKSEVKPTWCPGCGDYGVLAAFIRALGELKIPTHKLSIVSGIGCSSRFPHFVRGYNLHTVHGRALPVALGVKIANPELEVFVVGGDGDGFAIGGGHIPHIARRNPDIVYIILDNAIYGLTKGQVSPTSTLTMTTTTTPYGALEMPINPVMLLLAYGATFVARGFSSNTKQLTQLIIEATKHKGFAAVHVISPCPTFNMEITFDFVRERVVEIPPEHDPTNKLKAFELAMSQDKIYTGIFYREERPTFEDNLQKIVSKFDGVIDESVKKERLEKLFDQFA</sequence>
<dbReference type="Gene3D" id="3.40.50.970">
    <property type="match status" value="1"/>
</dbReference>
<accession>A0A0P1P9V2</accession>
<accession>A0A0P1LHP0</accession>
<name>A0A0P1NU51_9BACT</name>